<dbReference type="InterPro" id="IPR051055">
    <property type="entry name" value="PIF1_helicase"/>
</dbReference>
<reference evidence="4 5" key="1">
    <citation type="journal article" date="2020" name="ISME J.">
        <title>Uncovering the hidden diversity of litter-decomposition mechanisms in mushroom-forming fungi.</title>
        <authorList>
            <person name="Floudas D."/>
            <person name="Bentzer J."/>
            <person name="Ahren D."/>
            <person name="Johansson T."/>
            <person name="Persson P."/>
            <person name="Tunlid A."/>
        </authorList>
    </citation>
    <scope>NUCLEOTIDE SEQUENCE [LARGE SCALE GENOMIC DNA]</scope>
    <source>
        <strain evidence="4 5">CBS 175.51</strain>
    </source>
</reference>
<organism evidence="4 5">
    <name type="scientific">Ephemerocybe angulata</name>
    <dbReference type="NCBI Taxonomy" id="980116"/>
    <lineage>
        <taxon>Eukaryota</taxon>
        <taxon>Fungi</taxon>
        <taxon>Dikarya</taxon>
        <taxon>Basidiomycota</taxon>
        <taxon>Agaricomycotina</taxon>
        <taxon>Agaricomycetes</taxon>
        <taxon>Agaricomycetidae</taxon>
        <taxon>Agaricales</taxon>
        <taxon>Agaricineae</taxon>
        <taxon>Psathyrellaceae</taxon>
        <taxon>Ephemerocybe</taxon>
    </lineage>
</organism>
<dbReference type="GO" id="GO:0005524">
    <property type="term" value="F:ATP binding"/>
    <property type="evidence" value="ECO:0007669"/>
    <property type="project" value="UniProtKB-KW"/>
</dbReference>
<dbReference type="AlphaFoldDB" id="A0A8H5F1Z2"/>
<sequence>MTALRSAGWKGLNTVSTKVLALPRIAIDAALRAAAWNNIIKVEKLRAFRRKMGAMLRSEEATKDGKANIINDVYVVPCSYISKDFVPPQIKWTEVITKTVRDHKLNKGQEKAFRIVANHACSVVPEQLLMHLGGMGGTGKSTVIRALCDFFKERDENFRFVLLGPTGTSAALIGGTTYHSFLGIKTGRSKGNSAGNIEEVRERLTGVGYILIDEHSMLDCRALCSISAQCCAALEYYEKPFGGLNVILSGDFAQLPPVTGHTLYSRKVDMNQTARQKVWEQENTIGKHIWLQFTTVVILTENMRQTATDPSEIAFRKALENLRWHNCSEEDITLLKSRIAGSSPGLSVDHGGFKNVSIITALNRDKDEINACNAARFAAETGQVLEEFFSLDTLSNKEPTRKDPKKPSRIYSTARSLTKSTQVSLWTQPPSTSEQIPGKLSLCRGMPVIIRYNEATELCITRGQEARVVGWTAMKYPKWPGRKYLDTLYVELVNPPHSVNLPHLPKNVVPLTRNTESVEAQLPTDEYIRIARSQIPVLPNFSMTDYSSQGKTREWNVVDLAESRSFQAVYTSLSRGTSLSRTLIVRDFPAHLLKGPLDGALRQEYRELNYLTTITDLRYNGILPDSVIQTTRWDTIRAYRKWKATSGKECTEAPSFPREDDMAPPTDPINFQIHTMVAVAKRKDTSTEAPPKKRRKTHDPVLANGSWAAPSGPVWDATDWSCPYDAWTFIIHCVWISDRVKWSRLLKTFSRPMSAMVSAFEVMPHRDPELELTHVRDVWRDAMREKRPHLYLPGRTCTDIMGLTEDLLNYRYKGSLLRVTCQGCGRSDVDRGLTARTLAPFTVVGSQVHLSIQDFVDDCCRPQHTCLGCGGDVTVKHRFTEVIAFQVIETEDLLMNDRIDVSNWGSYRLAGIVYYGEDHFVARAITRENKVYLHDGMEGGNSTYEGVLGRELPITDLAMCADKRAAQAIYVMADRIVFRAHSQTESESDS</sequence>
<protein>
    <recommendedName>
        <fullName evidence="1">ATP-dependent DNA helicase</fullName>
        <ecNumber evidence="1">5.6.2.3</ecNumber>
    </recommendedName>
</protein>
<dbReference type="GO" id="GO:0006281">
    <property type="term" value="P:DNA repair"/>
    <property type="evidence" value="ECO:0007669"/>
    <property type="project" value="UniProtKB-KW"/>
</dbReference>
<dbReference type="InterPro" id="IPR027417">
    <property type="entry name" value="P-loop_NTPase"/>
</dbReference>
<name>A0A8H5F1Z2_9AGAR</name>
<evidence type="ECO:0000256" key="2">
    <source>
        <dbReference type="SAM" id="MobiDB-lite"/>
    </source>
</evidence>
<dbReference type="OrthoDB" id="3247165at2759"/>
<gene>
    <name evidence="4" type="ORF">D9611_013753</name>
</gene>
<feature type="domain" description="DNA helicase Pif1-like DEAD-box helicase" evidence="3">
    <location>
        <begin position="104"/>
        <end position="309"/>
    </location>
</feature>
<dbReference type="Gene3D" id="3.40.50.300">
    <property type="entry name" value="P-loop containing nucleotide triphosphate hydrolases"/>
    <property type="match status" value="1"/>
</dbReference>
<dbReference type="GO" id="GO:0006310">
    <property type="term" value="P:DNA recombination"/>
    <property type="evidence" value="ECO:0007669"/>
    <property type="project" value="UniProtKB-KW"/>
</dbReference>
<feature type="region of interest" description="Disordered" evidence="2">
    <location>
        <begin position="682"/>
        <end position="703"/>
    </location>
</feature>
<proteinExistence type="inferred from homology"/>
<keyword evidence="1" id="KW-0347">Helicase</keyword>
<keyword evidence="1" id="KW-0233">DNA recombination</keyword>
<dbReference type="Proteomes" id="UP000541558">
    <property type="component" value="Unassembled WGS sequence"/>
</dbReference>
<accession>A0A8H5F1Z2</accession>
<evidence type="ECO:0000259" key="3">
    <source>
        <dbReference type="Pfam" id="PF05970"/>
    </source>
</evidence>
<dbReference type="Pfam" id="PF05970">
    <property type="entry name" value="PIF1"/>
    <property type="match status" value="1"/>
</dbReference>
<dbReference type="GO" id="GO:0043139">
    <property type="term" value="F:5'-3' DNA helicase activity"/>
    <property type="evidence" value="ECO:0007669"/>
    <property type="project" value="UniProtKB-EC"/>
</dbReference>
<keyword evidence="1" id="KW-0234">DNA repair</keyword>
<comment type="similarity">
    <text evidence="1">Belongs to the helicase family.</text>
</comment>
<keyword evidence="5" id="KW-1185">Reference proteome</keyword>
<evidence type="ECO:0000313" key="4">
    <source>
        <dbReference type="EMBL" id="KAF5320607.1"/>
    </source>
</evidence>
<dbReference type="PANTHER" id="PTHR47642">
    <property type="entry name" value="ATP-DEPENDENT DNA HELICASE"/>
    <property type="match status" value="1"/>
</dbReference>
<keyword evidence="1" id="KW-0378">Hydrolase</keyword>
<evidence type="ECO:0000256" key="1">
    <source>
        <dbReference type="RuleBase" id="RU363044"/>
    </source>
</evidence>
<comment type="catalytic activity">
    <reaction evidence="1">
        <text>ATP + H2O = ADP + phosphate + H(+)</text>
        <dbReference type="Rhea" id="RHEA:13065"/>
        <dbReference type="ChEBI" id="CHEBI:15377"/>
        <dbReference type="ChEBI" id="CHEBI:15378"/>
        <dbReference type="ChEBI" id="CHEBI:30616"/>
        <dbReference type="ChEBI" id="CHEBI:43474"/>
        <dbReference type="ChEBI" id="CHEBI:456216"/>
        <dbReference type="EC" id="5.6.2.3"/>
    </reaction>
</comment>
<evidence type="ECO:0000313" key="5">
    <source>
        <dbReference type="Proteomes" id="UP000541558"/>
    </source>
</evidence>
<keyword evidence="1" id="KW-0067">ATP-binding</keyword>
<keyword evidence="1" id="KW-0547">Nucleotide-binding</keyword>
<dbReference type="InterPro" id="IPR010285">
    <property type="entry name" value="DNA_helicase_pif1-like_DEAD"/>
</dbReference>
<dbReference type="SUPFAM" id="SSF52540">
    <property type="entry name" value="P-loop containing nucleoside triphosphate hydrolases"/>
    <property type="match status" value="2"/>
</dbReference>
<comment type="cofactor">
    <cofactor evidence="1">
        <name>Mg(2+)</name>
        <dbReference type="ChEBI" id="CHEBI:18420"/>
    </cofactor>
</comment>
<keyword evidence="1" id="KW-0227">DNA damage</keyword>
<dbReference type="EMBL" id="JAACJK010000168">
    <property type="protein sequence ID" value="KAF5320607.1"/>
    <property type="molecule type" value="Genomic_DNA"/>
</dbReference>
<dbReference type="EC" id="5.6.2.3" evidence="1"/>
<comment type="caution">
    <text evidence="4">The sequence shown here is derived from an EMBL/GenBank/DDBJ whole genome shotgun (WGS) entry which is preliminary data.</text>
</comment>
<dbReference type="GO" id="GO:0000723">
    <property type="term" value="P:telomere maintenance"/>
    <property type="evidence" value="ECO:0007669"/>
    <property type="project" value="InterPro"/>
</dbReference>
<dbReference type="GO" id="GO:0016787">
    <property type="term" value="F:hydrolase activity"/>
    <property type="evidence" value="ECO:0007669"/>
    <property type="project" value="UniProtKB-KW"/>
</dbReference>